<sequence>MAQEIAVQESRREVTFAVIGAGNGGQAMAGDLSLHGFPVNLWNRSREKVESLNRSGGILLEGEINGFARPDLVTASMREAVEGARVIMVTVPASGHRDVARAMAPWLSDGQIVVLNPGRTGGVLEFRKVLLDNGCRKDVTLAEAGTFIYASRTVAPGRLFIYGIKRNVPVAALPATRTMEVVRVLRYAFPQFIPAESVLYTSFDNIGAIFHPLPTILNAGRIESGLTFEHYKEGITPSVARALETLDAERMAVASAFGVHVRPVLQWMHETYGVKAQNIHEAVTANPSYEGIRAPGSLDTRYIFEDVPFSLVPLVALGRIAGVKTPLMRSVISIASALHGVDYWAIGRKAKDMGLLDLSVRDIVRLVLEGGLES</sequence>
<dbReference type="KEGG" id="fcz:IMF26_05710"/>
<dbReference type="SUPFAM" id="SSF48179">
    <property type="entry name" value="6-phosphogluconate dehydrogenase C-terminal domain-like"/>
    <property type="match status" value="1"/>
</dbReference>
<dbReference type="InterPro" id="IPR051729">
    <property type="entry name" value="Opine/Lysopine_DH"/>
</dbReference>
<dbReference type="InterPro" id="IPR036291">
    <property type="entry name" value="NAD(P)-bd_dom_sf"/>
</dbReference>
<dbReference type="EMBL" id="CP062796">
    <property type="protein sequence ID" value="QUL97624.1"/>
    <property type="molecule type" value="Genomic_DNA"/>
</dbReference>
<dbReference type="PANTHER" id="PTHR38015">
    <property type="entry name" value="BLR6086 PROTEIN"/>
    <property type="match status" value="1"/>
</dbReference>
<dbReference type="GO" id="GO:0050661">
    <property type="term" value="F:NADP binding"/>
    <property type="evidence" value="ECO:0007669"/>
    <property type="project" value="InterPro"/>
</dbReference>
<reference evidence="3" key="2">
    <citation type="journal article" date="2023" name="Biology">
        <title>Prokaryotic Life Associated with Coal-Fire Gas Vents Revealed by Metagenomics.</title>
        <authorList>
            <person name="Kadnikov V.V."/>
            <person name="Mardanov A.V."/>
            <person name="Beletsky A.V."/>
            <person name="Karnachuk O.V."/>
            <person name="Ravin N.V."/>
        </authorList>
    </citation>
    <scope>NUCLEOTIDE SEQUENCE</scope>
    <source>
        <strain evidence="3">Bu02</strain>
    </source>
</reference>
<dbReference type="InterPro" id="IPR003421">
    <property type="entry name" value="Opine_DH"/>
</dbReference>
<dbReference type="AlphaFoldDB" id="A0AAT9L9B2"/>
<dbReference type="Gene3D" id="1.10.1040.10">
    <property type="entry name" value="N-(1-d-carboxylethyl)-l-norvaline Dehydrogenase, domain 2"/>
    <property type="match status" value="1"/>
</dbReference>
<dbReference type="GO" id="GO:0016491">
    <property type="term" value="F:oxidoreductase activity"/>
    <property type="evidence" value="ECO:0007669"/>
    <property type="project" value="InterPro"/>
</dbReference>
<evidence type="ECO:0000313" key="3">
    <source>
        <dbReference type="EMBL" id="QUL97624.1"/>
    </source>
</evidence>
<dbReference type="InterPro" id="IPR006115">
    <property type="entry name" value="6PGDH_NADP-bd"/>
</dbReference>
<evidence type="ECO:0000259" key="1">
    <source>
        <dbReference type="Pfam" id="PF02317"/>
    </source>
</evidence>
<dbReference type="Pfam" id="PF03446">
    <property type="entry name" value="NAD_binding_2"/>
    <property type="match status" value="1"/>
</dbReference>
<name>A0AAT9L9B2_9FIRM</name>
<accession>A0AAT9L9B2</accession>
<proteinExistence type="predicted"/>
<feature type="domain" description="6-phosphogluconate dehydrogenase NADP-binding" evidence="2">
    <location>
        <begin position="16"/>
        <end position="114"/>
    </location>
</feature>
<dbReference type="InterPro" id="IPR008927">
    <property type="entry name" value="6-PGluconate_DH-like_C_sf"/>
</dbReference>
<dbReference type="Pfam" id="PF02317">
    <property type="entry name" value="Octopine_DH"/>
    <property type="match status" value="1"/>
</dbReference>
<dbReference type="InterPro" id="IPR013328">
    <property type="entry name" value="6PGD_dom2"/>
</dbReference>
<organism evidence="3">
    <name type="scientific">Candidatus Fermentithermobacillus carboniphilus</name>
    <dbReference type="NCBI Taxonomy" id="3085328"/>
    <lineage>
        <taxon>Bacteria</taxon>
        <taxon>Bacillati</taxon>
        <taxon>Bacillota</taxon>
        <taxon>Candidatus Fermentithermobacillia</taxon>
        <taxon>Candidatus Fermentithermobacillales</taxon>
        <taxon>Candidatus Fermentithermobacillaceae</taxon>
        <taxon>Candidatus Fermentithermobacillus</taxon>
    </lineage>
</organism>
<protein>
    <submittedName>
        <fullName evidence="3">NAD/NADP octopine/nopaline dehydrogenase family protein</fullName>
    </submittedName>
</protein>
<evidence type="ECO:0000259" key="2">
    <source>
        <dbReference type="Pfam" id="PF03446"/>
    </source>
</evidence>
<gene>
    <name evidence="3" type="ORF">IMF26_05710</name>
</gene>
<feature type="domain" description="Opine dehydrogenase" evidence="1">
    <location>
        <begin position="195"/>
        <end position="339"/>
    </location>
</feature>
<dbReference type="PANTHER" id="PTHR38015:SF1">
    <property type="entry name" value="OPINE DEHYDROGENASE DOMAIN-CONTAINING PROTEIN"/>
    <property type="match status" value="1"/>
</dbReference>
<dbReference type="Gene3D" id="3.40.50.720">
    <property type="entry name" value="NAD(P)-binding Rossmann-like Domain"/>
    <property type="match status" value="1"/>
</dbReference>
<dbReference type="SUPFAM" id="SSF51735">
    <property type="entry name" value="NAD(P)-binding Rossmann-fold domains"/>
    <property type="match status" value="1"/>
</dbReference>
<reference evidence="3" key="1">
    <citation type="submission" date="2020-10" db="EMBL/GenBank/DDBJ databases">
        <authorList>
            <person name="Kadnikov V."/>
            <person name="Beletsky A.V."/>
            <person name="Mardanov A.V."/>
            <person name="Karnachuk O.V."/>
            <person name="Ravin N.V."/>
        </authorList>
    </citation>
    <scope>NUCLEOTIDE SEQUENCE</scope>
    <source>
        <strain evidence="3">Bu02</strain>
    </source>
</reference>